<dbReference type="InterPro" id="IPR000522">
    <property type="entry name" value="ABC_transptr_permease_BtuC"/>
</dbReference>
<comment type="caution">
    <text evidence="9">The sequence shown here is derived from an EMBL/GenBank/DDBJ whole genome shotgun (WGS) entry which is preliminary data.</text>
</comment>
<keyword evidence="7 8" id="KW-0472">Membrane</keyword>
<comment type="subcellular location">
    <subcellularLocation>
        <location evidence="1">Cell membrane</location>
        <topology evidence="1">Multi-pass membrane protein</topology>
    </subcellularLocation>
</comment>
<evidence type="ECO:0000256" key="2">
    <source>
        <dbReference type="ARBA" id="ARBA00007935"/>
    </source>
</evidence>
<proteinExistence type="inferred from homology"/>
<feature type="transmembrane region" description="Helical" evidence="8">
    <location>
        <begin position="245"/>
        <end position="270"/>
    </location>
</feature>
<dbReference type="FunFam" id="1.10.3470.10:FF:000001">
    <property type="entry name" value="Vitamin B12 ABC transporter permease BtuC"/>
    <property type="match status" value="1"/>
</dbReference>
<gene>
    <name evidence="9" type="ORF">OEV98_15890</name>
</gene>
<dbReference type="RefSeq" id="WP_263074338.1">
    <property type="nucleotide sequence ID" value="NZ_JAOUSF010000006.1"/>
</dbReference>
<dbReference type="CDD" id="cd06550">
    <property type="entry name" value="TM_ABC_iron-siderophores_like"/>
    <property type="match status" value="1"/>
</dbReference>
<feature type="transmembrane region" description="Helical" evidence="8">
    <location>
        <begin position="154"/>
        <end position="173"/>
    </location>
</feature>
<dbReference type="SUPFAM" id="SSF81345">
    <property type="entry name" value="ABC transporter involved in vitamin B12 uptake, BtuC"/>
    <property type="match status" value="1"/>
</dbReference>
<dbReference type="PANTHER" id="PTHR30472">
    <property type="entry name" value="FERRIC ENTEROBACTIN TRANSPORT SYSTEM PERMEASE PROTEIN"/>
    <property type="match status" value="1"/>
</dbReference>
<feature type="transmembrane region" description="Helical" evidence="8">
    <location>
        <begin position="54"/>
        <end position="81"/>
    </location>
</feature>
<evidence type="ECO:0000256" key="7">
    <source>
        <dbReference type="ARBA" id="ARBA00023136"/>
    </source>
</evidence>
<evidence type="ECO:0000313" key="9">
    <source>
        <dbReference type="EMBL" id="MCU9615017.1"/>
    </source>
</evidence>
<keyword evidence="5 8" id="KW-0812">Transmembrane</keyword>
<evidence type="ECO:0000256" key="1">
    <source>
        <dbReference type="ARBA" id="ARBA00004651"/>
    </source>
</evidence>
<organism evidence="9 10">
    <name type="scientific">Perspicuibacillus lycopersici</name>
    <dbReference type="NCBI Taxonomy" id="1325689"/>
    <lineage>
        <taxon>Bacteria</taxon>
        <taxon>Bacillati</taxon>
        <taxon>Bacillota</taxon>
        <taxon>Bacilli</taxon>
        <taxon>Bacillales</taxon>
        <taxon>Bacillaceae</taxon>
        <taxon>Perspicuibacillus</taxon>
    </lineage>
</organism>
<dbReference type="GO" id="GO:0033214">
    <property type="term" value="P:siderophore-iron import into cell"/>
    <property type="evidence" value="ECO:0007669"/>
    <property type="project" value="TreeGrafter"/>
</dbReference>
<feature type="transmembrane region" description="Helical" evidence="8">
    <location>
        <begin position="12"/>
        <end position="34"/>
    </location>
</feature>
<evidence type="ECO:0000256" key="6">
    <source>
        <dbReference type="ARBA" id="ARBA00022989"/>
    </source>
</evidence>
<dbReference type="EMBL" id="JAOUSF010000006">
    <property type="protein sequence ID" value="MCU9615017.1"/>
    <property type="molecule type" value="Genomic_DNA"/>
</dbReference>
<dbReference type="Pfam" id="PF01032">
    <property type="entry name" value="FecCD"/>
    <property type="match status" value="1"/>
</dbReference>
<feature type="transmembrane region" description="Helical" evidence="8">
    <location>
        <begin position="197"/>
        <end position="216"/>
    </location>
</feature>
<keyword evidence="10" id="KW-1185">Reference proteome</keyword>
<dbReference type="AlphaFoldDB" id="A0AAE3IVK3"/>
<dbReference type="PANTHER" id="PTHR30472:SF69">
    <property type="entry name" value="HEME-IRON TRANSPORT SYSTEM PERMEASE PROTEIN ISDF-RELATED"/>
    <property type="match status" value="1"/>
</dbReference>
<keyword evidence="3" id="KW-0813">Transport</keyword>
<evidence type="ECO:0000313" key="10">
    <source>
        <dbReference type="Proteomes" id="UP001209318"/>
    </source>
</evidence>
<feature type="transmembrane region" description="Helical" evidence="8">
    <location>
        <begin position="118"/>
        <end position="142"/>
    </location>
</feature>
<dbReference type="Gene3D" id="1.10.3470.10">
    <property type="entry name" value="ABC transporter involved in vitamin B12 uptake, BtuC"/>
    <property type="match status" value="1"/>
</dbReference>
<feature type="transmembrane region" description="Helical" evidence="8">
    <location>
        <begin position="312"/>
        <end position="331"/>
    </location>
</feature>
<evidence type="ECO:0000256" key="8">
    <source>
        <dbReference type="SAM" id="Phobius"/>
    </source>
</evidence>
<sequence length="335" mass="35930">MREYKSKNVIKWLAILLVLFIVVFVAGISIGSGSLTVDRIIPTLLGYGSFKEDFILFTVRLPRILILALAGMALAVSGTILQSVTRNDLAEPGIIGINAGAGVGITIFYLFAKADIMNFAYVMPLVGFAGALATASCIYLFSYEKGKGIHPVRLVLVGVGFAFALSGVMMILISSAERSEVDFIAQWLAGNVWGTDWPFIFAFLPWIIILFPIVFFKANVLNLLALNEPTAIGLGIHLKQERLKLLCIAVALAAAAVSVTGGIAFIGLMTPHIAKRLVGPRHQFFLPIATLTGATLLMFADTIGRSVLETATIPAGIVVALIGAPYFLYLLKSVI</sequence>
<dbReference type="GO" id="GO:0022857">
    <property type="term" value="F:transmembrane transporter activity"/>
    <property type="evidence" value="ECO:0007669"/>
    <property type="project" value="InterPro"/>
</dbReference>
<evidence type="ECO:0000256" key="5">
    <source>
        <dbReference type="ARBA" id="ARBA00022692"/>
    </source>
</evidence>
<protein>
    <submittedName>
        <fullName evidence="9">Iron ABC transporter permease</fullName>
    </submittedName>
</protein>
<evidence type="ECO:0000256" key="4">
    <source>
        <dbReference type="ARBA" id="ARBA00022475"/>
    </source>
</evidence>
<dbReference type="Proteomes" id="UP001209318">
    <property type="component" value="Unassembled WGS sequence"/>
</dbReference>
<feature type="transmembrane region" description="Helical" evidence="8">
    <location>
        <begin position="93"/>
        <end position="112"/>
    </location>
</feature>
<name>A0AAE3IVK3_9BACI</name>
<keyword evidence="4" id="KW-1003">Cell membrane</keyword>
<reference evidence="9" key="1">
    <citation type="submission" date="2022-10" db="EMBL/GenBank/DDBJ databases">
        <title>Description of Fervidibacillus gen. nov. in the family Fervidibacillaceae fam. nov. with two species, Fervidibacillus albus sp. nov., and Fervidibacillus halotolerans sp. nov., isolated from tidal flat sediments.</title>
        <authorList>
            <person name="Kwon K.K."/>
            <person name="Yang S.-H."/>
        </authorList>
    </citation>
    <scope>NUCLEOTIDE SEQUENCE</scope>
    <source>
        <strain evidence="9">JCM 19140</strain>
    </source>
</reference>
<evidence type="ECO:0000256" key="3">
    <source>
        <dbReference type="ARBA" id="ARBA00022448"/>
    </source>
</evidence>
<dbReference type="InterPro" id="IPR037294">
    <property type="entry name" value="ABC_BtuC-like"/>
</dbReference>
<comment type="similarity">
    <text evidence="2">Belongs to the binding-protein-dependent transport system permease family. FecCD subfamily.</text>
</comment>
<dbReference type="GO" id="GO:0005886">
    <property type="term" value="C:plasma membrane"/>
    <property type="evidence" value="ECO:0007669"/>
    <property type="project" value="UniProtKB-SubCell"/>
</dbReference>
<keyword evidence="6 8" id="KW-1133">Transmembrane helix</keyword>
<feature type="transmembrane region" description="Helical" evidence="8">
    <location>
        <begin position="282"/>
        <end position="300"/>
    </location>
</feature>
<accession>A0AAE3IVK3</accession>